<evidence type="ECO:0000313" key="2">
    <source>
        <dbReference type="EMBL" id="QDG54085.1"/>
    </source>
</evidence>
<name>A0A4Y6Q273_PERCE</name>
<organism evidence="2 3">
    <name type="scientific">Persicimonas caeni</name>
    <dbReference type="NCBI Taxonomy" id="2292766"/>
    <lineage>
        <taxon>Bacteria</taxon>
        <taxon>Deltaproteobacteria</taxon>
        <taxon>Bradymonadales</taxon>
        <taxon>Bradymonadaceae</taxon>
        <taxon>Persicimonas</taxon>
    </lineage>
</organism>
<gene>
    <name evidence="2" type="ORF">FIV42_26090</name>
</gene>
<dbReference type="PROSITE" id="PS51257">
    <property type="entry name" value="PROKAR_LIPOPROTEIN"/>
    <property type="match status" value="1"/>
</dbReference>
<evidence type="ECO:0000313" key="3">
    <source>
        <dbReference type="Proteomes" id="UP000315995"/>
    </source>
</evidence>
<dbReference type="EMBL" id="CP041186">
    <property type="protein sequence ID" value="QDG54085.1"/>
    <property type="molecule type" value="Genomic_DNA"/>
</dbReference>
<evidence type="ECO:0008006" key="4">
    <source>
        <dbReference type="Google" id="ProtNLM"/>
    </source>
</evidence>
<proteinExistence type="predicted"/>
<feature type="signal peptide" evidence="1">
    <location>
        <begin position="1"/>
        <end position="19"/>
    </location>
</feature>
<keyword evidence="3" id="KW-1185">Reference proteome</keyword>
<keyword evidence="1" id="KW-0732">Signal</keyword>
<dbReference type="OrthoDB" id="5514879at2"/>
<reference evidence="2 3" key="1">
    <citation type="submission" date="2019-06" db="EMBL/GenBank/DDBJ databases">
        <title>Persicimonas caeni gen. nov., sp. nov., a predatory bacterium isolated from solar saltern.</title>
        <authorList>
            <person name="Wang S."/>
        </authorList>
    </citation>
    <scope>NUCLEOTIDE SEQUENCE [LARGE SCALE GENOMIC DNA]</scope>
    <source>
        <strain evidence="2 3">YN101</strain>
    </source>
</reference>
<dbReference type="AlphaFoldDB" id="A0A4Y6Q273"/>
<protein>
    <recommendedName>
        <fullName evidence="4">Lipoprotein</fullName>
    </recommendedName>
</protein>
<accession>A0A4Y6Q273</accession>
<dbReference type="Proteomes" id="UP000315995">
    <property type="component" value="Chromosome"/>
</dbReference>
<feature type="chain" id="PRO_5030106890" description="Lipoprotein" evidence="1">
    <location>
        <begin position="20"/>
        <end position="82"/>
    </location>
</feature>
<accession>A0A5B8YG60</accession>
<sequence length="82" mass="8916">MQKTMVLALAALSFCVSSACVSPSQAVKDRATFDFDCPKDQIEVIELGTLTYGAKGCNKRATYIYDNGKAIMNSDAENERAE</sequence>
<dbReference type="RefSeq" id="WP_141200530.1">
    <property type="nucleotide sequence ID" value="NZ_CP041186.1"/>
</dbReference>
<evidence type="ECO:0000256" key="1">
    <source>
        <dbReference type="SAM" id="SignalP"/>
    </source>
</evidence>